<evidence type="ECO:0000313" key="1">
    <source>
        <dbReference type="EMBL" id="TXD74364.1"/>
    </source>
</evidence>
<protein>
    <recommendedName>
        <fullName evidence="3">STAS/SEC14 domain-containing protein</fullName>
    </recommendedName>
</protein>
<accession>A0A5C6Z4I4</accession>
<gene>
    <name evidence="1" type="ORF">ESU54_03690</name>
</gene>
<evidence type="ECO:0000313" key="2">
    <source>
        <dbReference type="Proteomes" id="UP000321497"/>
    </source>
</evidence>
<dbReference type="OrthoDB" id="1144359at2"/>
<dbReference type="AlphaFoldDB" id="A0A5C6Z4I4"/>
<proteinExistence type="predicted"/>
<dbReference type="Proteomes" id="UP000321497">
    <property type="component" value="Unassembled WGS sequence"/>
</dbReference>
<comment type="caution">
    <text evidence="1">The sequence shown here is derived from an EMBL/GenBank/DDBJ whole genome shotgun (WGS) entry which is preliminary data.</text>
</comment>
<keyword evidence="2" id="KW-1185">Reference proteome</keyword>
<dbReference type="EMBL" id="VORT01000002">
    <property type="protein sequence ID" value="TXD74364.1"/>
    <property type="molecule type" value="Genomic_DNA"/>
</dbReference>
<organism evidence="1 2">
    <name type="scientific">Aequorivita antarctica</name>
    <dbReference type="NCBI Taxonomy" id="153266"/>
    <lineage>
        <taxon>Bacteria</taxon>
        <taxon>Pseudomonadati</taxon>
        <taxon>Bacteroidota</taxon>
        <taxon>Flavobacteriia</taxon>
        <taxon>Flavobacteriales</taxon>
        <taxon>Flavobacteriaceae</taxon>
        <taxon>Aequorivita</taxon>
    </lineage>
</organism>
<sequence length="127" mass="14682">MIDNLHFEFGEIRVFENFVVVVMKEGITVKPEYNDDLADIAEKYYKGRKFGYITYRINSYAVNPMVYLKTSEIENLAAFAVVSASGLKASNLEVEKRFLKKPLKHFTSLDEAKNWINEMIENASPKF</sequence>
<name>A0A5C6Z4I4_9FLAO</name>
<dbReference type="SUPFAM" id="SSF52091">
    <property type="entry name" value="SpoIIaa-like"/>
    <property type="match status" value="1"/>
</dbReference>
<evidence type="ECO:0008006" key="3">
    <source>
        <dbReference type="Google" id="ProtNLM"/>
    </source>
</evidence>
<dbReference type="InterPro" id="IPR036513">
    <property type="entry name" value="STAS_dom_sf"/>
</dbReference>
<reference evidence="1 2" key="1">
    <citation type="submission" date="2019-08" db="EMBL/GenBank/DDBJ databases">
        <title>Genome of Aequorivita antarctica SW49 (type strain).</title>
        <authorList>
            <person name="Bowman J.P."/>
        </authorList>
    </citation>
    <scope>NUCLEOTIDE SEQUENCE [LARGE SCALE GENOMIC DNA]</scope>
    <source>
        <strain evidence="1 2">SW49</strain>
    </source>
</reference>
<dbReference type="RefSeq" id="WP_111843797.1">
    <property type="nucleotide sequence ID" value="NZ_UEGI01000003.1"/>
</dbReference>